<dbReference type="Proteomes" id="UP000319619">
    <property type="component" value="Unassembled WGS sequence"/>
</dbReference>
<evidence type="ECO:0000313" key="1">
    <source>
        <dbReference type="EMBL" id="TKJ36897.1"/>
    </source>
</evidence>
<dbReference type="EMBL" id="NJBN01000014">
    <property type="protein sequence ID" value="TKJ36897.1"/>
    <property type="molecule type" value="Genomic_DNA"/>
</dbReference>
<gene>
    <name evidence="1" type="ORF">CEE37_14370</name>
</gene>
<evidence type="ECO:0008006" key="3">
    <source>
        <dbReference type="Google" id="ProtNLM"/>
    </source>
</evidence>
<evidence type="ECO:0000313" key="2">
    <source>
        <dbReference type="Proteomes" id="UP000319619"/>
    </source>
</evidence>
<name>A0A532UQ20_UNCL8</name>
<protein>
    <recommendedName>
        <fullName evidence="3">Collagen-like protein</fullName>
    </recommendedName>
</protein>
<accession>A0A532UQ20</accession>
<dbReference type="AlphaFoldDB" id="A0A532UQ20"/>
<sequence length="261" mass="27804">MNAIKFTFVTIIIISIILTGCDGPQGPTGEVGPQGAQGPSDIFITGTIKTATNWNAVGNVFITTSNTQSVPEVSLNGISIPMQLGEIGFLFTHDDFPVTAGDTVQLVVDYIDMNSNPSIAGTEAILPDSFGIALPNPANEVILVVGDSLTINWSPSPGVDTYSLEFMLEYSYLDTLGSQEYFQYGLDTTLIDTVINFTSDILFPDAASIDSVLVSSGHFDVWAVAGPVLEGDESNITGEGEGFFYAWTFGSHLELTVQDPP</sequence>
<reference evidence="1 2" key="1">
    <citation type="submission" date="2017-06" db="EMBL/GenBank/DDBJ databases">
        <title>Novel microbial phyla capable of carbon fixation and sulfur reduction in deep-sea sediments.</title>
        <authorList>
            <person name="Huang J."/>
            <person name="Baker B."/>
            <person name="Wang Y."/>
        </authorList>
    </citation>
    <scope>NUCLEOTIDE SEQUENCE [LARGE SCALE GENOMIC DNA]</scope>
    <source>
        <strain evidence="1">B3_LCP</strain>
    </source>
</reference>
<comment type="caution">
    <text evidence="1">The sequence shown here is derived from an EMBL/GenBank/DDBJ whole genome shotgun (WGS) entry which is preliminary data.</text>
</comment>
<dbReference type="PROSITE" id="PS51257">
    <property type="entry name" value="PROKAR_LIPOPROTEIN"/>
    <property type="match status" value="1"/>
</dbReference>
<proteinExistence type="predicted"/>
<organism evidence="1 2">
    <name type="scientific">candidate division LCP-89 bacterium B3_LCP</name>
    <dbReference type="NCBI Taxonomy" id="2012998"/>
    <lineage>
        <taxon>Bacteria</taxon>
        <taxon>Pseudomonadati</taxon>
        <taxon>Bacteria division LCP-89</taxon>
    </lineage>
</organism>